<sequence length="111" mass="12469">KLKVKTPYERHFLLLCMVSSVLLKIRAICDHSFQEFEEKDKIYKFSSPKVLRLLEALSNFKSKSQPAESSSVDSVGTDCKSVTSNKMNLITEAHNDCSIVNSQTEIVINAS</sequence>
<name>A0A1B6KVP7_9HEMI</name>
<evidence type="ECO:0000313" key="2">
    <source>
        <dbReference type="EMBL" id="JAT15517.1"/>
    </source>
</evidence>
<feature type="non-terminal residue" evidence="2">
    <location>
        <position position="111"/>
    </location>
</feature>
<feature type="non-terminal residue" evidence="2">
    <location>
        <position position="1"/>
    </location>
</feature>
<organism evidence="2">
    <name type="scientific">Graphocephala atropunctata</name>
    <dbReference type="NCBI Taxonomy" id="36148"/>
    <lineage>
        <taxon>Eukaryota</taxon>
        <taxon>Metazoa</taxon>
        <taxon>Ecdysozoa</taxon>
        <taxon>Arthropoda</taxon>
        <taxon>Hexapoda</taxon>
        <taxon>Insecta</taxon>
        <taxon>Pterygota</taxon>
        <taxon>Neoptera</taxon>
        <taxon>Paraneoptera</taxon>
        <taxon>Hemiptera</taxon>
        <taxon>Auchenorrhyncha</taxon>
        <taxon>Membracoidea</taxon>
        <taxon>Cicadellidae</taxon>
        <taxon>Cicadellinae</taxon>
        <taxon>Cicadellini</taxon>
        <taxon>Graphocephala</taxon>
    </lineage>
</organism>
<keyword evidence="1" id="KW-0732">Signal</keyword>
<dbReference type="AlphaFoldDB" id="A0A1B6KVP7"/>
<gene>
    <name evidence="2" type="ORF">g.52372</name>
</gene>
<proteinExistence type="predicted"/>
<feature type="signal peptide" evidence="1">
    <location>
        <begin position="1"/>
        <end position="27"/>
    </location>
</feature>
<evidence type="ECO:0000256" key="1">
    <source>
        <dbReference type="SAM" id="SignalP"/>
    </source>
</evidence>
<feature type="chain" id="PRO_5008586907" evidence="1">
    <location>
        <begin position="28"/>
        <end position="111"/>
    </location>
</feature>
<protein>
    <submittedName>
        <fullName evidence="2">Uncharacterized protein</fullName>
    </submittedName>
</protein>
<accession>A0A1B6KVP7</accession>
<dbReference type="EMBL" id="GEBQ01024460">
    <property type="protein sequence ID" value="JAT15517.1"/>
    <property type="molecule type" value="Transcribed_RNA"/>
</dbReference>
<reference evidence="2" key="1">
    <citation type="submission" date="2015-11" db="EMBL/GenBank/DDBJ databases">
        <title>De novo transcriptome assembly of four potential Pierce s Disease insect vectors from Arizona vineyards.</title>
        <authorList>
            <person name="Tassone E.E."/>
        </authorList>
    </citation>
    <scope>NUCLEOTIDE SEQUENCE</scope>
</reference>